<accession>A0A219MH75</accession>
<gene>
    <name evidence="1" type="ORF">BF2512_39</name>
</gene>
<organism evidence="1 2">
    <name type="scientific">Dickeya phage BF25/12</name>
    <dbReference type="NCBI Taxonomy" id="1698708"/>
    <lineage>
        <taxon>Viruses</taxon>
        <taxon>Duplodnaviria</taxon>
        <taxon>Heunggongvirae</taxon>
        <taxon>Uroviricota</taxon>
        <taxon>Caudoviricetes</taxon>
        <taxon>Autographivirales</taxon>
        <taxon>Autoscriptoviridae</taxon>
        <taxon>Corkvirinae</taxon>
        <taxon>Stompvirus</taxon>
        <taxon>Stompvirus BF2512</taxon>
    </lineage>
</organism>
<sequence>MAGQRELSFDEDKPTDYVAQVIAYINSGDYMKARIVIDKLKDANVQLSVRRTVSAKTSVYL</sequence>
<dbReference type="EMBL" id="KT240186">
    <property type="protein sequence ID" value="ALA46496.1"/>
    <property type="molecule type" value="Genomic_DNA"/>
</dbReference>
<evidence type="ECO:0000313" key="1">
    <source>
        <dbReference type="EMBL" id="ALA46496.1"/>
    </source>
</evidence>
<evidence type="ECO:0000313" key="2">
    <source>
        <dbReference type="Proteomes" id="UP000223907"/>
    </source>
</evidence>
<protein>
    <submittedName>
        <fullName evidence="1">Uncharacterized protein</fullName>
    </submittedName>
</protein>
<keyword evidence="2" id="KW-1185">Reference proteome</keyword>
<proteinExistence type="predicted"/>
<dbReference type="Proteomes" id="UP000223907">
    <property type="component" value="Segment"/>
</dbReference>
<reference evidence="1 2" key="1">
    <citation type="submission" date="2015-07" db="EMBL/GenBank/DDBJ databases">
        <title>Bateriophages against Dickeya spp. of Phalaenopsis orchids.</title>
        <authorList>
            <person name="Dreo T."/>
            <person name="Naglic T."/>
            <person name="Alic S."/>
            <person name="Peterka M."/>
            <person name="Ravnikar M."/>
        </authorList>
    </citation>
    <scope>NUCLEOTIDE SEQUENCE [LARGE SCALE GENOMIC DNA]</scope>
</reference>
<name>A0A219MH75_9CAUD</name>